<dbReference type="EMBL" id="CM001439">
    <property type="protein sequence ID" value="EHR51774.1"/>
    <property type="molecule type" value="Genomic_DNA"/>
</dbReference>
<evidence type="ECO:0000313" key="6">
    <source>
        <dbReference type="Proteomes" id="UP000004926"/>
    </source>
</evidence>
<evidence type="ECO:0000256" key="2">
    <source>
        <dbReference type="ARBA" id="ARBA00022490"/>
    </source>
</evidence>
<proteinExistence type="predicted"/>
<evidence type="ECO:0000256" key="3">
    <source>
        <dbReference type="ARBA" id="ARBA00022683"/>
    </source>
</evidence>
<dbReference type="RefSeq" id="WP_009155156.1">
    <property type="nucleotide sequence ID" value="NZ_CM001439.1"/>
</dbReference>
<dbReference type="STRING" id="882083.SacmaDRAFT_3560"/>
<dbReference type="InterPro" id="IPR050399">
    <property type="entry name" value="HPr"/>
</dbReference>
<dbReference type="Proteomes" id="UP000004926">
    <property type="component" value="Chromosome"/>
</dbReference>
<keyword evidence="6" id="KW-1185">Reference proteome</keyword>
<dbReference type="GO" id="GO:0005737">
    <property type="term" value="C:cytoplasm"/>
    <property type="evidence" value="ECO:0007669"/>
    <property type="project" value="UniProtKB-SubCell"/>
</dbReference>
<dbReference type="CDD" id="cd00367">
    <property type="entry name" value="PTS-HPr_like"/>
    <property type="match status" value="1"/>
</dbReference>
<dbReference type="GO" id="GO:0016740">
    <property type="term" value="F:transferase activity"/>
    <property type="evidence" value="ECO:0007669"/>
    <property type="project" value="UniProtKB-KW"/>
</dbReference>
<dbReference type="HOGENOM" id="CLU_136230_3_2_11"/>
<dbReference type="OrthoDB" id="9809047at2"/>
<accession>H5WXW5</accession>
<dbReference type="PANTHER" id="PTHR33705:SF2">
    <property type="entry name" value="PHOSPHOCARRIER PROTEIN NPR"/>
    <property type="match status" value="1"/>
</dbReference>
<dbReference type="Pfam" id="PF00381">
    <property type="entry name" value="PTS-HPr"/>
    <property type="match status" value="1"/>
</dbReference>
<feature type="domain" description="HPr" evidence="4">
    <location>
        <begin position="1"/>
        <end position="89"/>
    </location>
</feature>
<keyword evidence="2" id="KW-0963">Cytoplasm</keyword>
<protein>
    <submittedName>
        <fullName evidence="5">Phosphotransferase system HPr (HPr) family protein</fullName>
    </submittedName>
</protein>
<gene>
    <name evidence="5" type="ORF">SacmaDRAFT_3560</name>
</gene>
<dbReference type="InterPro" id="IPR000032">
    <property type="entry name" value="HPr-like"/>
</dbReference>
<dbReference type="PROSITE" id="PS51350">
    <property type="entry name" value="PTS_HPR_DOM"/>
    <property type="match status" value="1"/>
</dbReference>
<dbReference type="AlphaFoldDB" id="H5WXW5"/>
<evidence type="ECO:0000256" key="1">
    <source>
        <dbReference type="ARBA" id="ARBA00004496"/>
    </source>
</evidence>
<dbReference type="eggNOG" id="COG1925">
    <property type="taxonomic scope" value="Bacteria"/>
</dbReference>
<evidence type="ECO:0000313" key="5">
    <source>
        <dbReference type="EMBL" id="EHR51774.1"/>
    </source>
</evidence>
<reference evidence="5 6" key="1">
    <citation type="journal article" date="2012" name="Stand. Genomic Sci.">
        <title>Genome sequence of the ocean sediment bacterium Saccharomonospora marina type strain (XMU15(T)).</title>
        <authorList>
            <person name="Klenk H.P."/>
            <person name="Lu M."/>
            <person name="Lucas S."/>
            <person name="Lapidus A."/>
            <person name="Copeland A."/>
            <person name="Pitluck S."/>
            <person name="Goodwin L.A."/>
            <person name="Han C."/>
            <person name="Tapia R."/>
            <person name="Brambilla E.M."/>
            <person name="Potter G."/>
            <person name="Land M."/>
            <person name="Ivanova N."/>
            <person name="Rohde M."/>
            <person name="Goker M."/>
            <person name="Detter J.C."/>
            <person name="Li W.J."/>
            <person name="Kyrpides N.C."/>
            <person name="Woyke T."/>
        </authorList>
    </citation>
    <scope>NUCLEOTIDE SEQUENCE [LARGE SCALE GENOMIC DNA]</scope>
    <source>
        <strain evidence="5 6">XMU15</strain>
    </source>
</reference>
<evidence type="ECO:0000259" key="4">
    <source>
        <dbReference type="PROSITE" id="PS51350"/>
    </source>
</evidence>
<keyword evidence="3" id="KW-0598">Phosphotransferase system</keyword>
<dbReference type="InterPro" id="IPR035895">
    <property type="entry name" value="HPr-like_sf"/>
</dbReference>
<dbReference type="GO" id="GO:0009401">
    <property type="term" value="P:phosphoenolpyruvate-dependent sugar phosphotransferase system"/>
    <property type="evidence" value="ECO:0007669"/>
    <property type="project" value="UniProtKB-KW"/>
</dbReference>
<dbReference type="SUPFAM" id="SSF55594">
    <property type="entry name" value="HPr-like"/>
    <property type="match status" value="1"/>
</dbReference>
<dbReference type="NCBIfam" id="TIGR01003">
    <property type="entry name" value="PTS_HPr_family"/>
    <property type="match status" value="1"/>
</dbReference>
<organism evidence="5 6">
    <name type="scientific">Saccharomonospora marina XMU15</name>
    <dbReference type="NCBI Taxonomy" id="882083"/>
    <lineage>
        <taxon>Bacteria</taxon>
        <taxon>Bacillati</taxon>
        <taxon>Actinomycetota</taxon>
        <taxon>Actinomycetes</taxon>
        <taxon>Pseudonocardiales</taxon>
        <taxon>Pseudonocardiaceae</taxon>
        <taxon>Saccharomonospora</taxon>
    </lineage>
</organism>
<dbReference type="PANTHER" id="PTHR33705">
    <property type="entry name" value="PHOSPHOCARRIER PROTEIN HPR"/>
    <property type="match status" value="1"/>
</dbReference>
<name>H5WXW5_9PSEU</name>
<keyword evidence="5" id="KW-0808">Transferase</keyword>
<dbReference type="Gene3D" id="3.30.1340.10">
    <property type="entry name" value="HPr-like"/>
    <property type="match status" value="1"/>
</dbReference>
<sequence length="99" mass="9907">MPSRDVVVGSRIGLHGRPAAIVARTAAAQPVPVRIRVGQRPAVNAASVISVLALGATGGDTVTIEAEGEGAEQALDTMAALLAQDLDAEDKVADAGHSS</sequence>
<comment type="subcellular location">
    <subcellularLocation>
        <location evidence="1">Cytoplasm</location>
    </subcellularLocation>
</comment>
<dbReference type="PRINTS" id="PR00107">
    <property type="entry name" value="PHOSPHOCPHPR"/>
</dbReference>